<feature type="region of interest" description="Disordered" evidence="1">
    <location>
        <begin position="31"/>
        <end position="57"/>
    </location>
</feature>
<reference evidence="3 4" key="1">
    <citation type="submission" date="2024-09" db="EMBL/GenBank/DDBJ databases">
        <authorList>
            <person name="Sun Q."/>
            <person name="Mori K."/>
        </authorList>
    </citation>
    <scope>NUCLEOTIDE SEQUENCE [LARGE SCALE GENOMIC DNA]</scope>
    <source>
        <strain evidence="3 4">NCAIM B.02529</strain>
    </source>
</reference>
<feature type="compositionally biased region" description="Basic and acidic residues" evidence="1">
    <location>
        <begin position="42"/>
        <end position="52"/>
    </location>
</feature>
<organism evidence="3 4">
    <name type="scientific">Pontibacillus salicampi</name>
    <dbReference type="NCBI Taxonomy" id="1449801"/>
    <lineage>
        <taxon>Bacteria</taxon>
        <taxon>Bacillati</taxon>
        <taxon>Bacillota</taxon>
        <taxon>Bacilli</taxon>
        <taxon>Bacillales</taxon>
        <taxon>Bacillaceae</taxon>
        <taxon>Pontibacillus</taxon>
    </lineage>
</organism>
<evidence type="ECO:0000313" key="4">
    <source>
        <dbReference type="Proteomes" id="UP001589836"/>
    </source>
</evidence>
<gene>
    <name evidence="3" type="ORF">ACFFGV_10270</name>
</gene>
<evidence type="ECO:0000256" key="2">
    <source>
        <dbReference type="SAM" id="Phobius"/>
    </source>
</evidence>
<sequence length="199" mass="23074">MKRSIFAGIAIVMITMIMFISITLPQPQQLMSQEEEAATSEQHGKRTESSFHKKEKSKHFLSLSSSVQAEGSQLSEKKMEELIHTFYDKLIQETDERNFAVDYTSKDALIESFTSISTTKLAKEYVDFYYKEYNNELYLVPTETPAWFVKGNDYQVKQSSENQVKLTQRNQSDLYGNYTITFTFAQQDGKWKLVGIEHK</sequence>
<keyword evidence="4" id="KW-1185">Reference proteome</keyword>
<dbReference type="Proteomes" id="UP001589836">
    <property type="component" value="Unassembled WGS sequence"/>
</dbReference>
<proteinExistence type="predicted"/>
<comment type="caution">
    <text evidence="3">The sequence shown here is derived from an EMBL/GenBank/DDBJ whole genome shotgun (WGS) entry which is preliminary data.</text>
</comment>
<keyword evidence="2" id="KW-0472">Membrane</keyword>
<accession>A0ABV6LNH3</accession>
<keyword evidence="2" id="KW-0812">Transmembrane</keyword>
<protein>
    <recommendedName>
        <fullName evidence="5">DUF3993 domain-containing protein</fullName>
    </recommendedName>
</protein>
<keyword evidence="2" id="KW-1133">Transmembrane helix</keyword>
<dbReference type="EMBL" id="JBHLTP010000008">
    <property type="protein sequence ID" value="MFC0523943.1"/>
    <property type="molecule type" value="Genomic_DNA"/>
</dbReference>
<dbReference type="RefSeq" id="WP_377347390.1">
    <property type="nucleotide sequence ID" value="NZ_JBHLTP010000008.1"/>
</dbReference>
<feature type="transmembrane region" description="Helical" evidence="2">
    <location>
        <begin position="5"/>
        <end position="24"/>
    </location>
</feature>
<evidence type="ECO:0000313" key="3">
    <source>
        <dbReference type="EMBL" id="MFC0523943.1"/>
    </source>
</evidence>
<evidence type="ECO:0000256" key="1">
    <source>
        <dbReference type="SAM" id="MobiDB-lite"/>
    </source>
</evidence>
<evidence type="ECO:0008006" key="5">
    <source>
        <dbReference type="Google" id="ProtNLM"/>
    </source>
</evidence>
<name>A0ABV6LNH3_9BACI</name>